<dbReference type="Proteomes" id="UP001304298">
    <property type="component" value="Unassembled WGS sequence"/>
</dbReference>
<sequence length="112" mass="12667">MITDEELLRRVAEAAEADPEAEADWVRHQRPSKNPTAVYSVRIPVDRIEELRQLAVARNVQPTALIRTWVLAQLDAAKSGDEDARQWETEVRATIDHLRNLLDGRGSRAETA</sequence>
<reference evidence="1 2" key="1">
    <citation type="submission" date="2023-12" db="EMBL/GenBank/DDBJ databases">
        <title>Amycolatopsis sp. V23-08.</title>
        <authorList>
            <person name="Somphong A."/>
        </authorList>
    </citation>
    <scope>NUCLEOTIDE SEQUENCE [LARGE SCALE GENOMIC DNA]</scope>
    <source>
        <strain evidence="1 2">V23-08</strain>
    </source>
</reference>
<protein>
    <recommendedName>
        <fullName evidence="3">CopG family transcriptional regulator</fullName>
    </recommendedName>
</protein>
<gene>
    <name evidence="1" type="ORF">VA596_09090</name>
</gene>
<accession>A0ABU5R201</accession>
<comment type="caution">
    <text evidence="1">The sequence shown here is derived from an EMBL/GenBank/DDBJ whole genome shotgun (WGS) entry which is preliminary data.</text>
</comment>
<name>A0ABU5R201_9PSEU</name>
<evidence type="ECO:0000313" key="1">
    <source>
        <dbReference type="EMBL" id="MEA5359689.1"/>
    </source>
</evidence>
<keyword evidence="2" id="KW-1185">Reference proteome</keyword>
<organism evidence="1 2">
    <name type="scientific">Amycolatopsis heterodermiae</name>
    <dbReference type="NCBI Taxonomy" id="3110235"/>
    <lineage>
        <taxon>Bacteria</taxon>
        <taxon>Bacillati</taxon>
        <taxon>Actinomycetota</taxon>
        <taxon>Actinomycetes</taxon>
        <taxon>Pseudonocardiales</taxon>
        <taxon>Pseudonocardiaceae</taxon>
        <taxon>Amycolatopsis</taxon>
    </lineage>
</organism>
<dbReference type="EMBL" id="JAYFSI010000001">
    <property type="protein sequence ID" value="MEA5359689.1"/>
    <property type="molecule type" value="Genomic_DNA"/>
</dbReference>
<evidence type="ECO:0008006" key="3">
    <source>
        <dbReference type="Google" id="ProtNLM"/>
    </source>
</evidence>
<dbReference type="RefSeq" id="WP_323324988.1">
    <property type="nucleotide sequence ID" value="NZ_JAYFSI010000001.1"/>
</dbReference>
<proteinExistence type="predicted"/>
<evidence type="ECO:0000313" key="2">
    <source>
        <dbReference type="Proteomes" id="UP001304298"/>
    </source>
</evidence>